<evidence type="ECO:0000256" key="3">
    <source>
        <dbReference type="ARBA" id="ARBA00022475"/>
    </source>
</evidence>
<evidence type="ECO:0000256" key="8">
    <source>
        <dbReference type="RuleBase" id="RU363032"/>
    </source>
</evidence>
<name>A0AB39ID18_9GAMM</name>
<comment type="subcellular location">
    <subcellularLocation>
        <location evidence="1">Cell inner membrane</location>
        <topology evidence="1">Multi-pass membrane protein</topology>
    </subcellularLocation>
    <subcellularLocation>
        <location evidence="8">Cell membrane</location>
        <topology evidence="8">Multi-pass membrane protein</topology>
    </subcellularLocation>
</comment>
<dbReference type="SUPFAM" id="SSF161098">
    <property type="entry name" value="MetI-like"/>
    <property type="match status" value="1"/>
</dbReference>
<evidence type="ECO:0000256" key="5">
    <source>
        <dbReference type="ARBA" id="ARBA00022692"/>
    </source>
</evidence>
<accession>A0AB39ID18</accession>
<evidence type="ECO:0000256" key="1">
    <source>
        <dbReference type="ARBA" id="ARBA00004429"/>
    </source>
</evidence>
<evidence type="ECO:0000256" key="4">
    <source>
        <dbReference type="ARBA" id="ARBA00022519"/>
    </source>
</evidence>
<keyword evidence="6 8" id="KW-1133">Transmembrane helix</keyword>
<keyword evidence="7 8" id="KW-0472">Membrane</keyword>
<feature type="transmembrane region" description="Helical" evidence="8">
    <location>
        <begin position="203"/>
        <end position="221"/>
    </location>
</feature>
<protein>
    <submittedName>
        <fullName evidence="10">ABC transporter permease</fullName>
    </submittedName>
</protein>
<dbReference type="RefSeq" id="WP_038905366.1">
    <property type="nucleotide sequence ID" value="NZ_CP162411.1"/>
</dbReference>
<dbReference type="InterPro" id="IPR035906">
    <property type="entry name" value="MetI-like_sf"/>
</dbReference>
<feature type="domain" description="ABC transmembrane type-1" evidence="9">
    <location>
        <begin position="74"/>
        <end position="263"/>
    </location>
</feature>
<keyword evidence="5 8" id="KW-0812">Transmembrane</keyword>
<dbReference type="InterPro" id="IPR000515">
    <property type="entry name" value="MetI-like"/>
</dbReference>
<keyword evidence="2 8" id="KW-0813">Transport</keyword>
<dbReference type="InterPro" id="IPR050366">
    <property type="entry name" value="BP-dependent_transpt_permease"/>
</dbReference>
<dbReference type="GO" id="GO:0055085">
    <property type="term" value="P:transmembrane transport"/>
    <property type="evidence" value="ECO:0007669"/>
    <property type="project" value="InterPro"/>
</dbReference>
<gene>
    <name evidence="10" type="ORF">LF923_0016640</name>
</gene>
<dbReference type="PANTHER" id="PTHR43386:SF25">
    <property type="entry name" value="PEPTIDE ABC TRANSPORTER PERMEASE PROTEIN"/>
    <property type="match status" value="1"/>
</dbReference>
<keyword evidence="3" id="KW-1003">Cell membrane</keyword>
<reference evidence="10" key="1">
    <citation type="submission" date="2024-07" db="EMBL/GenBank/DDBJ databases">
        <authorList>
            <person name="Pedron J."/>
        </authorList>
    </citation>
    <scope>NUCLEOTIDE SEQUENCE</scope>
    <source>
        <strain evidence="10">A642-S2-A17</strain>
    </source>
</reference>
<feature type="transmembrane region" description="Helical" evidence="8">
    <location>
        <begin position="241"/>
        <end position="263"/>
    </location>
</feature>
<evidence type="ECO:0000256" key="7">
    <source>
        <dbReference type="ARBA" id="ARBA00023136"/>
    </source>
</evidence>
<feature type="transmembrane region" description="Helical" evidence="8">
    <location>
        <begin position="78"/>
        <end position="104"/>
    </location>
</feature>
<dbReference type="EMBL" id="CP162411">
    <property type="protein sequence ID" value="XDL13790.1"/>
    <property type="molecule type" value="Genomic_DNA"/>
</dbReference>
<evidence type="ECO:0000256" key="2">
    <source>
        <dbReference type="ARBA" id="ARBA00022448"/>
    </source>
</evidence>
<dbReference type="GO" id="GO:0005886">
    <property type="term" value="C:plasma membrane"/>
    <property type="evidence" value="ECO:0007669"/>
    <property type="project" value="UniProtKB-SubCell"/>
</dbReference>
<dbReference type="PANTHER" id="PTHR43386">
    <property type="entry name" value="OLIGOPEPTIDE TRANSPORT SYSTEM PERMEASE PROTEIN APPC"/>
    <property type="match status" value="1"/>
</dbReference>
<dbReference type="AlphaFoldDB" id="A0AB39ID18"/>
<keyword evidence="4" id="KW-0997">Cell inner membrane</keyword>
<dbReference type="Gene3D" id="1.10.3720.10">
    <property type="entry name" value="MetI-like"/>
    <property type="match status" value="1"/>
</dbReference>
<dbReference type="CDD" id="cd06261">
    <property type="entry name" value="TM_PBP2"/>
    <property type="match status" value="1"/>
</dbReference>
<feature type="transmembrane region" description="Helical" evidence="8">
    <location>
        <begin position="116"/>
        <end position="134"/>
    </location>
</feature>
<evidence type="ECO:0000256" key="6">
    <source>
        <dbReference type="ARBA" id="ARBA00022989"/>
    </source>
</evidence>
<dbReference type="Pfam" id="PF00528">
    <property type="entry name" value="BPD_transp_1"/>
    <property type="match status" value="1"/>
</dbReference>
<comment type="similarity">
    <text evidence="8">Belongs to the binding-protein-dependent transport system permease family.</text>
</comment>
<evidence type="ECO:0000313" key="10">
    <source>
        <dbReference type="EMBL" id="XDL13790.1"/>
    </source>
</evidence>
<proteinExistence type="inferred from homology"/>
<sequence length="275" mass="29217">MFDVLKKLLRTPQGAAGLGILLLALITVCAGVHLAPADPEAISILARYKAPSAMHWFGTDQLGRDILSRVLVGARTTILYSLLATSLAMVAGSVIGTASAYLGGRVDEGIMRTMDAVMSIPSLLFALLIVSTLGQSSLNAVLAITIAFIPGMVRIARSVALAARQQDYVNAAIARGESSSYIILREMLPNIVAPIIVESTIRVSFAIMLFATLSFLGLGAQPPQPEWGLMVSEARAYFFNAPWMMLIPGLAIAIVAIGFNLLGDGLRDVLNPRSH</sequence>
<evidence type="ECO:0000259" key="9">
    <source>
        <dbReference type="PROSITE" id="PS50928"/>
    </source>
</evidence>
<organism evidence="10">
    <name type="scientific">Dickeya oryzae</name>
    <dbReference type="NCBI Taxonomy" id="1240404"/>
    <lineage>
        <taxon>Bacteria</taxon>
        <taxon>Pseudomonadati</taxon>
        <taxon>Pseudomonadota</taxon>
        <taxon>Gammaproteobacteria</taxon>
        <taxon>Enterobacterales</taxon>
        <taxon>Pectobacteriaceae</taxon>
        <taxon>Dickeya</taxon>
    </lineage>
</organism>
<dbReference type="PROSITE" id="PS50928">
    <property type="entry name" value="ABC_TM1"/>
    <property type="match status" value="1"/>
</dbReference>